<accession>A0A158RAM3</accession>
<evidence type="ECO:0000256" key="2">
    <source>
        <dbReference type="SAM" id="SignalP"/>
    </source>
</evidence>
<reference evidence="3 4" key="2">
    <citation type="submission" date="2018-11" db="EMBL/GenBank/DDBJ databases">
        <authorList>
            <consortium name="Pathogen Informatics"/>
        </authorList>
    </citation>
    <scope>NUCLEOTIDE SEQUENCE [LARGE SCALE GENOMIC DNA]</scope>
</reference>
<proteinExistence type="predicted"/>
<protein>
    <submittedName>
        <fullName evidence="3 5">Uncharacterized protein</fullName>
    </submittedName>
</protein>
<feature type="compositionally biased region" description="Low complexity" evidence="1">
    <location>
        <begin position="160"/>
        <end position="169"/>
    </location>
</feature>
<feature type="region of interest" description="Disordered" evidence="1">
    <location>
        <begin position="153"/>
        <end position="175"/>
    </location>
</feature>
<evidence type="ECO:0000313" key="5">
    <source>
        <dbReference type="WBParaSite" id="TCLT_0000015401-mRNA-1"/>
    </source>
</evidence>
<dbReference type="WBParaSite" id="TCLT_0000015401-mRNA-1">
    <property type="protein sequence ID" value="TCLT_0000015401-mRNA-1"/>
    <property type="gene ID" value="TCLT_0000015401"/>
</dbReference>
<dbReference type="EMBL" id="UYYF01000009">
    <property type="protein sequence ID" value="VDM95009.1"/>
    <property type="molecule type" value="Genomic_DNA"/>
</dbReference>
<dbReference type="OMA" id="CKIAARH"/>
<feature type="signal peptide" evidence="2">
    <location>
        <begin position="1"/>
        <end position="20"/>
    </location>
</feature>
<evidence type="ECO:0000256" key="1">
    <source>
        <dbReference type="SAM" id="MobiDB-lite"/>
    </source>
</evidence>
<evidence type="ECO:0000313" key="4">
    <source>
        <dbReference type="Proteomes" id="UP000276776"/>
    </source>
</evidence>
<gene>
    <name evidence="3" type="ORF">TCLT_LOCUS155</name>
</gene>
<dbReference type="AlphaFoldDB" id="A0A158RAM3"/>
<keyword evidence="2" id="KW-0732">Signal</keyword>
<dbReference type="Proteomes" id="UP000276776">
    <property type="component" value="Unassembled WGS sequence"/>
</dbReference>
<reference evidence="5" key="1">
    <citation type="submission" date="2016-04" db="UniProtKB">
        <authorList>
            <consortium name="WormBaseParasite"/>
        </authorList>
    </citation>
    <scope>IDENTIFICATION</scope>
</reference>
<evidence type="ECO:0000313" key="3">
    <source>
        <dbReference type="EMBL" id="VDM95009.1"/>
    </source>
</evidence>
<keyword evidence="4" id="KW-1185">Reference proteome</keyword>
<dbReference type="OrthoDB" id="5830808at2759"/>
<sequence length="218" mass="24109">MLFTIFLLSTLNFFISTAQQEPLPEPNKPNTTKNEAGAAYWYPPPAVSNFQSFPSAYNLPGYFQVQPSYSSPSCPQTPPPLMDRKFLNLAMSDPSSRLTREFCRYAAATSETSCNTCCKIAARHHATAIDEVRGITFSFDPKMPPIAMNSMIRKKRDQPTTSETSTQSSYPPAFLTKTRRLTPSPASLGLASVTGNMRTQNNIAQCFCCAPVKSVYSF</sequence>
<feature type="chain" id="PRO_5043135952" evidence="2">
    <location>
        <begin position="21"/>
        <end position="218"/>
    </location>
</feature>
<organism evidence="5">
    <name type="scientific">Thelazia callipaeda</name>
    <name type="common">Oriental eyeworm</name>
    <name type="synonym">Parasitic nematode</name>
    <dbReference type="NCBI Taxonomy" id="103827"/>
    <lineage>
        <taxon>Eukaryota</taxon>
        <taxon>Metazoa</taxon>
        <taxon>Ecdysozoa</taxon>
        <taxon>Nematoda</taxon>
        <taxon>Chromadorea</taxon>
        <taxon>Rhabditida</taxon>
        <taxon>Spirurina</taxon>
        <taxon>Spiruromorpha</taxon>
        <taxon>Thelazioidea</taxon>
        <taxon>Thelaziidae</taxon>
        <taxon>Thelazia</taxon>
    </lineage>
</organism>
<dbReference type="STRING" id="103827.A0A158RAM3"/>
<name>A0A158RAM3_THECL</name>